<protein>
    <submittedName>
        <fullName evidence="2">Uncharacterized protein</fullName>
    </submittedName>
</protein>
<organism evidence="2 3">
    <name type="scientific">Scophthalmus maximus</name>
    <name type="common">Turbot</name>
    <name type="synonym">Psetta maxima</name>
    <dbReference type="NCBI Taxonomy" id="52904"/>
    <lineage>
        <taxon>Eukaryota</taxon>
        <taxon>Metazoa</taxon>
        <taxon>Chordata</taxon>
        <taxon>Craniata</taxon>
        <taxon>Vertebrata</taxon>
        <taxon>Euteleostomi</taxon>
        <taxon>Actinopterygii</taxon>
        <taxon>Neopterygii</taxon>
        <taxon>Teleostei</taxon>
        <taxon>Neoteleostei</taxon>
        <taxon>Acanthomorphata</taxon>
        <taxon>Carangaria</taxon>
        <taxon>Pleuronectiformes</taxon>
        <taxon>Pleuronectoidei</taxon>
        <taxon>Scophthalmidae</taxon>
        <taxon>Scophthalmus</taxon>
    </lineage>
</organism>
<feature type="region of interest" description="Disordered" evidence="1">
    <location>
        <begin position="113"/>
        <end position="150"/>
    </location>
</feature>
<evidence type="ECO:0000313" key="3">
    <source>
        <dbReference type="Proteomes" id="UP000438429"/>
    </source>
</evidence>
<accession>A0A6A4RIU1</accession>
<evidence type="ECO:0000256" key="1">
    <source>
        <dbReference type="SAM" id="MobiDB-lite"/>
    </source>
</evidence>
<dbReference type="AlphaFoldDB" id="A0A6A4RIU1"/>
<evidence type="ECO:0000313" key="2">
    <source>
        <dbReference type="EMBL" id="KAF0022396.1"/>
    </source>
</evidence>
<sequence length="176" mass="19543">MESSPQDSASDPPRTEPPVVVETRRGAGHLTPGRRPSSSGSSKDETFRDKVTSDTMADDRMWSLKRKKERESVGDDDVSGVVREGAFGLSPRLRVTARWAELSPLTRCREQMDEETLDWKPSAAPLAQQRPNEPPSSSRRSGGVCSSGVVGASLRHRTRATQTERRAFVMFEEVMR</sequence>
<comment type="caution">
    <text evidence="2">The sequence shown here is derived from an EMBL/GenBank/DDBJ whole genome shotgun (WGS) entry which is preliminary data.</text>
</comment>
<feature type="compositionally biased region" description="Basic and acidic residues" evidence="1">
    <location>
        <begin position="42"/>
        <end position="62"/>
    </location>
</feature>
<dbReference type="Proteomes" id="UP000438429">
    <property type="component" value="Unassembled WGS sequence"/>
</dbReference>
<gene>
    <name evidence="2" type="ORF">F2P81_025347</name>
</gene>
<reference evidence="2 3" key="1">
    <citation type="submission" date="2019-06" db="EMBL/GenBank/DDBJ databases">
        <title>Draft genomes of female and male turbot (Scophthalmus maximus).</title>
        <authorList>
            <person name="Xu H."/>
            <person name="Xu X.-W."/>
            <person name="Shao C."/>
            <person name="Chen S."/>
        </authorList>
    </citation>
    <scope>NUCLEOTIDE SEQUENCE [LARGE SCALE GENOMIC DNA]</scope>
    <source>
        <strain evidence="2">Ysfricsl-2016a</strain>
        <tissue evidence="2">Blood</tissue>
    </source>
</reference>
<proteinExistence type="predicted"/>
<dbReference type="EMBL" id="VEVO01000029">
    <property type="protein sequence ID" value="KAF0022396.1"/>
    <property type="molecule type" value="Genomic_DNA"/>
</dbReference>
<feature type="compositionally biased region" description="Low complexity" evidence="1">
    <location>
        <begin position="136"/>
        <end position="150"/>
    </location>
</feature>
<feature type="region of interest" description="Disordered" evidence="1">
    <location>
        <begin position="1"/>
        <end position="77"/>
    </location>
</feature>
<name>A0A6A4RIU1_SCOMX</name>